<dbReference type="Gene3D" id="1.25.40.10">
    <property type="entry name" value="Tetratricopeptide repeat domain"/>
    <property type="match status" value="1"/>
</dbReference>
<dbReference type="EMBL" id="AGNL01011240">
    <property type="protein sequence ID" value="EJK68504.1"/>
    <property type="molecule type" value="Genomic_DNA"/>
</dbReference>
<feature type="compositionally biased region" description="Basic residues" evidence="1">
    <location>
        <begin position="1"/>
        <end position="13"/>
    </location>
</feature>
<gene>
    <name evidence="2" type="ORF">THAOC_10307</name>
</gene>
<evidence type="ECO:0000313" key="3">
    <source>
        <dbReference type="Proteomes" id="UP000266841"/>
    </source>
</evidence>
<evidence type="ECO:0000256" key="1">
    <source>
        <dbReference type="SAM" id="MobiDB-lite"/>
    </source>
</evidence>
<accession>K0SU65</accession>
<organism evidence="2 3">
    <name type="scientific">Thalassiosira oceanica</name>
    <name type="common">Marine diatom</name>
    <dbReference type="NCBI Taxonomy" id="159749"/>
    <lineage>
        <taxon>Eukaryota</taxon>
        <taxon>Sar</taxon>
        <taxon>Stramenopiles</taxon>
        <taxon>Ochrophyta</taxon>
        <taxon>Bacillariophyta</taxon>
        <taxon>Coscinodiscophyceae</taxon>
        <taxon>Thalassiosirophycidae</taxon>
        <taxon>Thalassiosirales</taxon>
        <taxon>Thalassiosiraceae</taxon>
        <taxon>Thalassiosira</taxon>
    </lineage>
</organism>
<reference evidence="2 3" key="1">
    <citation type="journal article" date="2012" name="Genome Biol.">
        <title>Genome and low-iron response of an oceanic diatom adapted to chronic iron limitation.</title>
        <authorList>
            <person name="Lommer M."/>
            <person name="Specht M."/>
            <person name="Roy A.S."/>
            <person name="Kraemer L."/>
            <person name="Andreson R."/>
            <person name="Gutowska M.A."/>
            <person name="Wolf J."/>
            <person name="Bergner S.V."/>
            <person name="Schilhabel M.B."/>
            <person name="Klostermeier U.C."/>
            <person name="Beiko R.G."/>
            <person name="Rosenstiel P."/>
            <person name="Hippler M."/>
            <person name="Laroche J."/>
        </authorList>
    </citation>
    <scope>NUCLEOTIDE SEQUENCE [LARGE SCALE GENOMIC DNA]</scope>
    <source>
        <strain evidence="2 3">CCMP1005</strain>
    </source>
</reference>
<dbReference type="AlphaFoldDB" id="K0SU65"/>
<keyword evidence="3" id="KW-1185">Reference proteome</keyword>
<protein>
    <submittedName>
        <fullName evidence="2">Uncharacterized protein</fullName>
    </submittedName>
</protein>
<feature type="region of interest" description="Disordered" evidence="1">
    <location>
        <begin position="1"/>
        <end position="20"/>
    </location>
</feature>
<dbReference type="Proteomes" id="UP000266841">
    <property type="component" value="Unassembled WGS sequence"/>
</dbReference>
<sequence length="366" mass="41378">MPSKKKQRAKERKTKKDVEKKAAAAHMKIVESLGPMLQQSLPPDVYRAMMESTAKSSLEEQKQNLIQLKEQEKVVRAFDKKVMKLEFSQVLPPKPVHEDCAICFCRIPSRLSASIFLPCCGKIVCRSCQGQLMGWNDWKGPITPAFGLDDKMYEQKCSFCRQKLILLPRSSDDRSYVRELLEKKVNVGNSRAMLDLAKIYHEGEQISPREADDGETTDIIDVDRAVALYHQAAEECGNGNAFWKLAQFAFEENKVTEYLNCLQNSVEHGCSEAIDKMADLSYRKGMVHYSITLYKYLASIGYGMETPKHLGILHANGILSKRDYDESMQAYEAAKDELFSEDRAAMAAIGGSAGDDRFRTHADDFM</sequence>
<name>K0SU65_THAOC</name>
<comment type="caution">
    <text evidence="2">The sequence shown here is derived from an EMBL/GenBank/DDBJ whole genome shotgun (WGS) entry which is preliminary data.</text>
</comment>
<dbReference type="InterPro" id="IPR011990">
    <property type="entry name" value="TPR-like_helical_dom_sf"/>
</dbReference>
<proteinExistence type="predicted"/>
<evidence type="ECO:0000313" key="2">
    <source>
        <dbReference type="EMBL" id="EJK68504.1"/>
    </source>
</evidence>
<dbReference type="SUPFAM" id="SSF81901">
    <property type="entry name" value="HCP-like"/>
    <property type="match status" value="1"/>
</dbReference>